<dbReference type="Gene3D" id="1.20.120.690">
    <property type="entry name" value="RDM1 protein domain"/>
    <property type="match status" value="1"/>
</dbReference>
<dbReference type="Pfam" id="PF09187">
    <property type="entry name" value="RdDM_RDM1"/>
    <property type="match status" value="1"/>
</dbReference>
<name>A0AA86S144_9FABA</name>
<accession>A0AA86S144</accession>
<dbReference type="AlphaFoldDB" id="A0AA86S144"/>
<dbReference type="Gramene" id="rna-AYBTSS11_LOCUS1683">
    <property type="protein sequence ID" value="CAJ1842049.1"/>
    <property type="gene ID" value="gene-AYBTSS11_LOCUS1683"/>
</dbReference>
<dbReference type="GO" id="GO:0000419">
    <property type="term" value="C:RNA polymerase V complex"/>
    <property type="evidence" value="ECO:0007669"/>
    <property type="project" value="TreeGrafter"/>
</dbReference>
<keyword evidence="2" id="KW-1185">Reference proteome</keyword>
<dbReference type="GO" id="GO:0080188">
    <property type="term" value="P:gene silencing by siRNA-directed DNA methylation"/>
    <property type="evidence" value="ECO:0007669"/>
    <property type="project" value="InterPro"/>
</dbReference>
<reference evidence="1" key="1">
    <citation type="submission" date="2023-10" db="EMBL/GenBank/DDBJ databases">
        <authorList>
            <person name="Domelevo Entfellner J.-B."/>
        </authorList>
    </citation>
    <scope>NUCLEOTIDE SEQUENCE</scope>
</reference>
<dbReference type="PANTHER" id="PTHR36366">
    <property type="entry name" value="PROTEIN RDM1"/>
    <property type="match status" value="1"/>
</dbReference>
<evidence type="ECO:0008006" key="3">
    <source>
        <dbReference type="Google" id="ProtNLM"/>
    </source>
</evidence>
<protein>
    <recommendedName>
        <fullName evidence="3">Protein RDM1</fullName>
    </recommendedName>
</protein>
<gene>
    <name evidence="1" type="ORF">AYBTSS11_LOCUS1683</name>
</gene>
<dbReference type="InterPro" id="IPR015270">
    <property type="entry name" value="RDM1_plant"/>
</dbReference>
<sequence length="184" mass="20848">MLVSDSETESDDNLNNVAVAVTVANADGGAREEEGKKSLSAHKVGRKFNTKQSLDPDALLEVAREYQKQMEKKPVPTHRLNHDIVVVNWKGLGKTLKTLYGEPLHYLTQNVCKEWDKSRFGSENEEKPLNVILSWREAEDTVWKVEAVHRLCTSPVHLAMLWLHDPEYHVFLDEVVSTPSTSTK</sequence>
<evidence type="ECO:0000313" key="1">
    <source>
        <dbReference type="EMBL" id="CAJ1842049.1"/>
    </source>
</evidence>
<dbReference type="SUPFAM" id="SSF109920">
    <property type="entry name" value="Hypothetical protein At3g22680"/>
    <property type="match status" value="1"/>
</dbReference>
<dbReference type="EMBL" id="OY731398">
    <property type="protein sequence ID" value="CAJ1842049.1"/>
    <property type="molecule type" value="Genomic_DNA"/>
</dbReference>
<proteinExistence type="predicted"/>
<dbReference type="Proteomes" id="UP001189624">
    <property type="component" value="Chromosome 1"/>
</dbReference>
<evidence type="ECO:0000313" key="2">
    <source>
        <dbReference type="Proteomes" id="UP001189624"/>
    </source>
</evidence>
<organism evidence="1 2">
    <name type="scientific">Sphenostylis stenocarpa</name>
    <dbReference type="NCBI Taxonomy" id="92480"/>
    <lineage>
        <taxon>Eukaryota</taxon>
        <taxon>Viridiplantae</taxon>
        <taxon>Streptophyta</taxon>
        <taxon>Embryophyta</taxon>
        <taxon>Tracheophyta</taxon>
        <taxon>Spermatophyta</taxon>
        <taxon>Magnoliopsida</taxon>
        <taxon>eudicotyledons</taxon>
        <taxon>Gunneridae</taxon>
        <taxon>Pentapetalae</taxon>
        <taxon>rosids</taxon>
        <taxon>fabids</taxon>
        <taxon>Fabales</taxon>
        <taxon>Fabaceae</taxon>
        <taxon>Papilionoideae</taxon>
        <taxon>50 kb inversion clade</taxon>
        <taxon>NPAAA clade</taxon>
        <taxon>indigoferoid/millettioid clade</taxon>
        <taxon>Phaseoleae</taxon>
        <taxon>Sphenostylis</taxon>
    </lineage>
</organism>
<dbReference type="PANTHER" id="PTHR36366:SF3">
    <property type="entry name" value="PROTEIN RDM1"/>
    <property type="match status" value="1"/>
</dbReference>
<dbReference type="InterPro" id="IPR036319">
    <property type="entry name" value="RDM1_sf"/>
</dbReference>